<organism evidence="1 2">
    <name type="scientific">Pyrenophora tritici-repentis</name>
    <dbReference type="NCBI Taxonomy" id="45151"/>
    <lineage>
        <taxon>Eukaryota</taxon>
        <taxon>Fungi</taxon>
        <taxon>Dikarya</taxon>
        <taxon>Ascomycota</taxon>
        <taxon>Pezizomycotina</taxon>
        <taxon>Dothideomycetes</taxon>
        <taxon>Pleosporomycetidae</taxon>
        <taxon>Pleosporales</taxon>
        <taxon>Pleosporineae</taxon>
        <taxon>Pleosporaceae</taxon>
        <taxon>Pyrenophora</taxon>
    </lineage>
</organism>
<name>A0A5M9LLB8_9PLEO</name>
<proteinExistence type="predicted"/>
<dbReference type="Proteomes" id="UP000245464">
    <property type="component" value="Chromosome 1"/>
</dbReference>
<evidence type="ECO:0000313" key="1">
    <source>
        <dbReference type="EMBL" id="KAF7577861.1"/>
    </source>
</evidence>
<evidence type="ECO:0000313" key="2">
    <source>
        <dbReference type="Proteomes" id="UP000245464"/>
    </source>
</evidence>
<gene>
    <name evidence="1" type="ORF">PtrM4_021010</name>
</gene>
<comment type="caution">
    <text evidence="1">The sequence shown here is derived from an EMBL/GenBank/DDBJ whole genome shotgun (WGS) entry which is preliminary data.</text>
</comment>
<dbReference type="KEGG" id="ptrr:90954190"/>
<dbReference type="AlphaFoldDB" id="A0A5M9LLB8"/>
<dbReference type="GeneID" id="90954190"/>
<reference evidence="1" key="1">
    <citation type="journal article" date="2018" name="BMC Genomics">
        <title>Comparative genomics of the wheat fungal pathogen Pyrenophora tritici-repentis reveals chromosomal variations and genome plasticity.</title>
        <authorList>
            <person name="Moolhuijzen P."/>
            <person name="See P.T."/>
            <person name="Hane J.K."/>
            <person name="Shi G."/>
            <person name="Liu Z."/>
            <person name="Oliver R.P."/>
            <person name="Moffat C.S."/>
        </authorList>
    </citation>
    <scope>NUCLEOTIDE SEQUENCE [LARGE SCALE GENOMIC DNA]</scope>
    <source>
        <strain evidence="1">M4</strain>
    </source>
</reference>
<sequence>MHFTAFSLALISMVTLPAHVQGQANAPVCLAPTYNSLAACRASSDYVVRQGGQNPGYCYQSSAGVYQVCVGGNN</sequence>
<dbReference type="EMBL" id="NQIK02000001">
    <property type="protein sequence ID" value="KAF7577861.1"/>
    <property type="molecule type" value="Genomic_DNA"/>
</dbReference>
<protein>
    <submittedName>
        <fullName evidence="1">Uncharacterized protein</fullName>
    </submittedName>
</protein>
<accession>A0A5M9LLB8</accession>
<dbReference type="RefSeq" id="XP_065965629.1">
    <property type="nucleotide sequence ID" value="XM_066103427.1"/>
</dbReference>